<feature type="signal peptide" evidence="1">
    <location>
        <begin position="1"/>
        <end position="19"/>
    </location>
</feature>
<evidence type="ECO:0000256" key="1">
    <source>
        <dbReference type="SAM" id="SignalP"/>
    </source>
</evidence>
<accession>A0ABP9V9E4</accession>
<evidence type="ECO:0000313" key="3">
    <source>
        <dbReference type="Proteomes" id="UP001458946"/>
    </source>
</evidence>
<feature type="chain" id="PRO_5046102535" description="Intracellular proteinase inhibitor BsuPI domain-containing protein" evidence="1">
    <location>
        <begin position="20"/>
        <end position="183"/>
    </location>
</feature>
<dbReference type="EMBL" id="BAABRN010000002">
    <property type="protein sequence ID" value="GAA5500628.1"/>
    <property type="molecule type" value="Genomic_DNA"/>
</dbReference>
<name>A0ABP9V9E4_9DEIO</name>
<evidence type="ECO:0000313" key="2">
    <source>
        <dbReference type="EMBL" id="GAA5500628.1"/>
    </source>
</evidence>
<evidence type="ECO:0008006" key="4">
    <source>
        <dbReference type="Google" id="ProtNLM"/>
    </source>
</evidence>
<keyword evidence="1" id="KW-0732">Signal</keyword>
<proteinExistence type="predicted"/>
<organism evidence="2 3">
    <name type="scientific">Deinococcus xinjiangensis</name>
    <dbReference type="NCBI Taxonomy" id="457454"/>
    <lineage>
        <taxon>Bacteria</taxon>
        <taxon>Thermotogati</taxon>
        <taxon>Deinococcota</taxon>
        <taxon>Deinococci</taxon>
        <taxon>Deinococcales</taxon>
        <taxon>Deinococcaceae</taxon>
        <taxon>Deinococcus</taxon>
    </lineage>
</organism>
<keyword evidence="3" id="KW-1185">Reference proteome</keyword>
<dbReference type="Proteomes" id="UP001458946">
    <property type="component" value="Unassembled WGS sequence"/>
</dbReference>
<comment type="caution">
    <text evidence="2">The sequence shown here is derived from an EMBL/GenBank/DDBJ whole genome shotgun (WGS) entry which is preliminary data.</text>
</comment>
<gene>
    <name evidence="2" type="ORF">Dxin01_00350</name>
</gene>
<dbReference type="RefSeq" id="WP_353540606.1">
    <property type="nucleotide sequence ID" value="NZ_BAABRN010000002.1"/>
</dbReference>
<sequence>MSKRTLPALFCALLGLAVAQEIPAAPPADSTGVPIMAEPAPLPPVNVPVTMVLPAALDGVTANLKTANAEAGGLRLTLTLSSTLGKSVELLAPRDNRQECAFAPSVRVLKVGTREVVYPNGSGNAMLCAQDMSTQQLKAGGSVAYSRTLNLPAGEYMIESWFLGSADGMRVKVPAQPVRVAVK</sequence>
<reference evidence="2 3" key="1">
    <citation type="submission" date="2024-02" db="EMBL/GenBank/DDBJ databases">
        <title>Deinococcus xinjiangensis NBRC 107630.</title>
        <authorList>
            <person name="Ichikawa N."/>
            <person name="Katano-Makiyama Y."/>
            <person name="Hidaka K."/>
        </authorList>
    </citation>
    <scope>NUCLEOTIDE SEQUENCE [LARGE SCALE GENOMIC DNA]</scope>
    <source>
        <strain evidence="2 3">NBRC 107630</strain>
    </source>
</reference>
<protein>
    <recommendedName>
        <fullName evidence="4">Intracellular proteinase inhibitor BsuPI domain-containing protein</fullName>
    </recommendedName>
</protein>